<dbReference type="GO" id="GO:0005874">
    <property type="term" value="C:microtubule"/>
    <property type="evidence" value="ECO:0007669"/>
    <property type="project" value="UniProtKB-KW"/>
</dbReference>
<dbReference type="GO" id="GO:0008017">
    <property type="term" value="F:microtubule binding"/>
    <property type="evidence" value="ECO:0007669"/>
    <property type="project" value="UniProtKB-ARBA"/>
</dbReference>
<feature type="compositionally biased region" description="Basic and acidic residues" evidence="9">
    <location>
        <begin position="168"/>
        <end position="179"/>
    </location>
</feature>
<evidence type="ECO:0000256" key="4">
    <source>
        <dbReference type="ARBA" id="ARBA00022490"/>
    </source>
</evidence>
<protein>
    <recommendedName>
        <fullName evidence="3">Dynactin subunit 1</fullName>
    </recommendedName>
</protein>
<feature type="compositionally biased region" description="Polar residues" evidence="9">
    <location>
        <begin position="95"/>
        <end position="104"/>
    </location>
</feature>
<organism evidence="11">
    <name type="scientific">Arion vulgaris</name>
    <dbReference type="NCBI Taxonomy" id="1028688"/>
    <lineage>
        <taxon>Eukaryota</taxon>
        <taxon>Metazoa</taxon>
        <taxon>Spiralia</taxon>
        <taxon>Lophotrochozoa</taxon>
        <taxon>Mollusca</taxon>
        <taxon>Gastropoda</taxon>
        <taxon>Heterobranchia</taxon>
        <taxon>Euthyneura</taxon>
        <taxon>Panpulmonata</taxon>
        <taxon>Eupulmonata</taxon>
        <taxon>Stylommatophora</taxon>
        <taxon>Helicina</taxon>
        <taxon>Arionoidea</taxon>
        <taxon>Arionidae</taxon>
        <taxon>Arion</taxon>
    </lineage>
</organism>
<dbReference type="InterPro" id="IPR036859">
    <property type="entry name" value="CAP-Gly_dom_sf"/>
</dbReference>
<dbReference type="EMBL" id="HACG01039044">
    <property type="protein sequence ID" value="CEK85909.1"/>
    <property type="molecule type" value="Transcribed_RNA"/>
</dbReference>
<evidence type="ECO:0000256" key="9">
    <source>
        <dbReference type="SAM" id="MobiDB-lite"/>
    </source>
</evidence>
<evidence type="ECO:0000313" key="11">
    <source>
        <dbReference type="EMBL" id="CEK85909.1"/>
    </source>
</evidence>
<feature type="compositionally biased region" description="Polar residues" evidence="9">
    <location>
        <begin position="193"/>
        <end position="202"/>
    </location>
</feature>
<proteinExistence type="inferred from homology"/>
<reference evidence="11" key="1">
    <citation type="submission" date="2014-12" db="EMBL/GenBank/DDBJ databases">
        <title>Insight into the proteome of Arion vulgaris.</title>
        <authorList>
            <person name="Aradska J."/>
            <person name="Bulat T."/>
            <person name="Smidak R."/>
            <person name="Sarate P."/>
            <person name="Gangsoo J."/>
            <person name="Sialana F."/>
            <person name="Bilban M."/>
            <person name="Lubec G."/>
        </authorList>
    </citation>
    <scope>NUCLEOTIDE SEQUENCE</scope>
    <source>
        <tissue evidence="11">Skin</tissue>
    </source>
</reference>
<comment type="similarity">
    <text evidence="2">Belongs to the dynactin 150 kDa subunit family.</text>
</comment>
<dbReference type="InterPro" id="IPR000938">
    <property type="entry name" value="CAP-Gly_domain"/>
</dbReference>
<evidence type="ECO:0000256" key="1">
    <source>
        <dbReference type="ARBA" id="ARBA00004186"/>
    </source>
</evidence>
<name>A0A0B7AY40_9EUPU</name>
<keyword evidence="7" id="KW-0175">Coiled coil</keyword>
<evidence type="ECO:0000256" key="5">
    <source>
        <dbReference type="ARBA" id="ARBA00022701"/>
    </source>
</evidence>
<keyword evidence="8" id="KW-0206">Cytoskeleton</keyword>
<evidence type="ECO:0000259" key="10">
    <source>
        <dbReference type="PROSITE" id="PS50245"/>
    </source>
</evidence>
<dbReference type="GO" id="GO:0005819">
    <property type="term" value="C:spindle"/>
    <property type="evidence" value="ECO:0007669"/>
    <property type="project" value="UniProtKB-SubCell"/>
</dbReference>
<accession>A0A0B7AY40</accession>
<dbReference type="FunFam" id="2.30.30.190:FF:000003">
    <property type="entry name" value="dynactin subunit 1 isoform X1"/>
    <property type="match status" value="1"/>
</dbReference>
<evidence type="ECO:0000256" key="3">
    <source>
        <dbReference type="ARBA" id="ARBA00016574"/>
    </source>
</evidence>
<evidence type="ECO:0000256" key="7">
    <source>
        <dbReference type="ARBA" id="ARBA00023054"/>
    </source>
</evidence>
<feature type="compositionally biased region" description="Polar residues" evidence="9">
    <location>
        <begin position="128"/>
        <end position="142"/>
    </location>
</feature>
<dbReference type="GO" id="GO:0030286">
    <property type="term" value="C:dynein complex"/>
    <property type="evidence" value="ECO:0007669"/>
    <property type="project" value="UniProtKB-KW"/>
</dbReference>
<evidence type="ECO:0000256" key="6">
    <source>
        <dbReference type="ARBA" id="ARBA00023017"/>
    </source>
</evidence>
<dbReference type="PANTHER" id="PTHR18916:SF6">
    <property type="entry name" value="DYNACTIN SUBUNIT 1"/>
    <property type="match status" value="1"/>
</dbReference>
<evidence type="ECO:0000256" key="2">
    <source>
        <dbReference type="ARBA" id="ARBA00011010"/>
    </source>
</evidence>
<feature type="domain" description="CAP-Gly" evidence="10">
    <location>
        <begin position="28"/>
        <end position="70"/>
    </location>
</feature>
<dbReference type="PROSITE" id="PS00845">
    <property type="entry name" value="CAP_GLY_1"/>
    <property type="match status" value="1"/>
</dbReference>
<comment type="subcellular location">
    <subcellularLocation>
        <location evidence="1">Cytoplasm</location>
        <location evidence="1">Cytoskeleton</location>
        <location evidence="1">Spindle</location>
    </subcellularLocation>
</comment>
<dbReference type="Gene3D" id="2.30.30.190">
    <property type="entry name" value="CAP Gly-rich-like domain"/>
    <property type="match status" value="1"/>
</dbReference>
<gene>
    <name evidence="11" type="primary">ORF150842</name>
</gene>
<dbReference type="PANTHER" id="PTHR18916">
    <property type="entry name" value="DYNACTIN 1-RELATED MICROTUBULE-BINDING"/>
    <property type="match status" value="1"/>
</dbReference>
<keyword evidence="4" id="KW-0963">Cytoplasm</keyword>
<feature type="region of interest" description="Disordered" evidence="9">
    <location>
        <begin position="84"/>
        <end position="202"/>
    </location>
</feature>
<dbReference type="Pfam" id="PF01302">
    <property type="entry name" value="CAP_GLY"/>
    <property type="match status" value="1"/>
</dbReference>
<dbReference type="AlphaFoldDB" id="A0A0B7AY40"/>
<keyword evidence="5" id="KW-0493">Microtubule</keyword>
<dbReference type="PROSITE" id="PS50245">
    <property type="entry name" value="CAP_GLY_2"/>
    <property type="match status" value="1"/>
</dbReference>
<feature type="non-terminal residue" evidence="11">
    <location>
        <position position="202"/>
    </location>
</feature>
<dbReference type="SUPFAM" id="SSF74924">
    <property type="entry name" value="Cap-Gly domain"/>
    <property type="match status" value="1"/>
</dbReference>
<sequence>MAAQAPMKMGARVEVVGKGVIGTVAYIGTTVFSSGKWIGVVLDEAKGKNNGTVQGKTYFTCPDDHGIFVRQSQIALLEDQRPVMEAPPDPAAATPRQNVKQQPPASARPANTPATTIKKSGLRPPGSMTRSTESLGETSVSAPSDGKVKPTPDPSATPVSKISRLARTNKEPTPVDEKSGSPAPDTKALIDSSMKSSMESLG</sequence>
<keyword evidence="6" id="KW-0243">Dynein</keyword>
<evidence type="ECO:0000256" key="8">
    <source>
        <dbReference type="ARBA" id="ARBA00023212"/>
    </source>
</evidence>
<dbReference type="SMART" id="SM01052">
    <property type="entry name" value="CAP_GLY"/>
    <property type="match status" value="1"/>
</dbReference>